<feature type="compositionally biased region" description="Basic and acidic residues" evidence="1">
    <location>
        <begin position="12"/>
        <end position="25"/>
    </location>
</feature>
<accession>A0A5N0EM33</accession>
<dbReference type="OrthoDB" id="3188736at2"/>
<dbReference type="Gene3D" id="1.10.260.40">
    <property type="entry name" value="lambda repressor-like DNA-binding domains"/>
    <property type="match status" value="1"/>
</dbReference>
<dbReference type="RefSeq" id="WP_150402636.1">
    <property type="nucleotide sequence ID" value="NZ_JBHJYQ010000007.1"/>
</dbReference>
<dbReference type="Pfam" id="PF13560">
    <property type="entry name" value="HTH_31"/>
    <property type="match status" value="1"/>
</dbReference>
<keyword evidence="4" id="KW-1185">Reference proteome</keyword>
<feature type="region of interest" description="Disordered" evidence="1">
    <location>
        <begin position="1"/>
        <end position="30"/>
    </location>
</feature>
<dbReference type="InterPro" id="IPR010982">
    <property type="entry name" value="Lambda_DNA-bd_dom_sf"/>
</dbReference>
<dbReference type="AlphaFoldDB" id="A0A5N0EM33"/>
<dbReference type="InterPro" id="IPR001387">
    <property type="entry name" value="Cro/C1-type_HTH"/>
</dbReference>
<dbReference type="EMBL" id="VXLC01000004">
    <property type="protein sequence ID" value="KAA8888471.1"/>
    <property type="molecule type" value="Genomic_DNA"/>
</dbReference>
<sequence length="131" mass="14699">MAAEEDGVVVDLDAHRRSEPRRNRVETPAPREVATVSPLLRSVYGEVLRDERRDQDRTLAEVADAVGMSKQYLSEIERGRKEASSEMLHSICDALGMPVESLLFRGARRLGALRQLRRRPIAEAHVQLLAA</sequence>
<proteinExistence type="predicted"/>
<dbReference type="SMART" id="SM00530">
    <property type="entry name" value="HTH_XRE"/>
    <property type="match status" value="1"/>
</dbReference>
<dbReference type="SUPFAM" id="SSF47413">
    <property type="entry name" value="lambda repressor-like DNA-binding domains"/>
    <property type="match status" value="1"/>
</dbReference>
<evidence type="ECO:0000259" key="2">
    <source>
        <dbReference type="PROSITE" id="PS50943"/>
    </source>
</evidence>
<evidence type="ECO:0000313" key="3">
    <source>
        <dbReference type="EMBL" id="KAA8888471.1"/>
    </source>
</evidence>
<organism evidence="3 4">
    <name type="scientific">Nocardia colli</name>
    <dbReference type="NCBI Taxonomy" id="2545717"/>
    <lineage>
        <taxon>Bacteria</taxon>
        <taxon>Bacillati</taxon>
        <taxon>Actinomycetota</taxon>
        <taxon>Actinomycetes</taxon>
        <taxon>Mycobacteriales</taxon>
        <taxon>Nocardiaceae</taxon>
        <taxon>Nocardia</taxon>
    </lineage>
</organism>
<evidence type="ECO:0000256" key="1">
    <source>
        <dbReference type="SAM" id="MobiDB-lite"/>
    </source>
</evidence>
<protein>
    <submittedName>
        <fullName evidence="3">Helix-turn-helix transcriptional regulator</fullName>
    </submittedName>
</protein>
<feature type="domain" description="HTH cro/C1-type" evidence="2">
    <location>
        <begin position="48"/>
        <end position="102"/>
    </location>
</feature>
<comment type="caution">
    <text evidence="3">The sequence shown here is derived from an EMBL/GenBank/DDBJ whole genome shotgun (WGS) entry which is preliminary data.</text>
</comment>
<reference evidence="3 4" key="1">
    <citation type="submission" date="2019-09" db="EMBL/GenBank/DDBJ databases">
        <authorList>
            <person name="Wang X."/>
        </authorList>
    </citation>
    <scope>NUCLEOTIDE SEQUENCE [LARGE SCALE GENOMIC DNA]</scope>
    <source>
        <strain evidence="3 4">CICC 11023</strain>
    </source>
</reference>
<name>A0A5N0EM33_9NOCA</name>
<dbReference type="CDD" id="cd00093">
    <property type="entry name" value="HTH_XRE"/>
    <property type="match status" value="1"/>
</dbReference>
<gene>
    <name evidence="3" type="ORF">F3087_15790</name>
</gene>
<dbReference type="Proteomes" id="UP000323876">
    <property type="component" value="Unassembled WGS sequence"/>
</dbReference>
<dbReference type="GO" id="GO:0003677">
    <property type="term" value="F:DNA binding"/>
    <property type="evidence" value="ECO:0007669"/>
    <property type="project" value="InterPro"/>
</dbReference>
<evidence type="ECO:0000313" key="4">
    <source>
        <dbReference type="Proteomes" id="UP000323876"/>
    </source>
</evidence>
<dbReference type="PROSITE" id="PS50943">
    <property type="entry name" value="HTH_CROC1"/>
    <property type="match status" value="1"/>
</dbReference>